<reference evidence="1 2" key="1">
    <citation type="journal article" date="2010" name="Stand. Genomic Sci.">
        <title>Complete genome sequence of Planctomyces limnophilus type strain (Mu 290).</title>
        <authorList>
            <person name="Labutti K."/>
            <person name="Sikorski J."/>
            <person name="Schneider S."/>
            <person name="Nolan M."/>
            <person name="Lucas S."/>
            <person name="Glavina Del Rio T."/>
            <person name="Tice H."/>
            <person name="Cheng J.F."/>
            <person name="Goodwin L."/>
            <person name="Pitluck S."/>
            <person name="Liolios K."/>
            <person name="Ivanova N."/>
            <person name="Mavromatis K."/>
            <person name="Mikhailova N."/>
            <person name="Pati A."/>
            <person name="Chen A."/>
            <person name="Palaniappan K."/>
            <person name="Land M."/>
            <person name="Hauser L."/>
            <person name="Chang Y.J."/>
            <person name="Jeffries C.D."/>
            <person name="Tindall B.J."/>
            <person name="Rohde M."/>
            <person name="Goker M."/>
            <person name="Woyke T."/>
            <person name="Bristow J."/>
            <person name="Eisen J.A."/>
            <person name="Markowitz V."/>
            <person name="Hugenholtz P."/>
            <person name="Kyrpides N.C."/>
            <person name="Klenk H.P."/>
            <person name="Lapidus A."/>
        </authorList>
    </citation>
    <scope>NUCLEOTIDE SEQUENCE [LARGE SCALE GENOMIC DNA]</scope>
    <source>
        <strain evidence="2">ATCC 43296 / DSM 3776 / IFAM 1008 / 290</strain>
        <plasmid evidence="1 2">pPLIM01</plasmid>
    </source>
</reference>
<dbReference type="KEGG" id="plm:Plim_4276"/>
<accession>D5SZG3</accession>
<sequence length="55" mass="6131">MAPNNGAFQALRAQLLHPVALTDTASFPRCIRCFKDRSRVRAEGLEPSTYGLKVR</sequence>
<evidence type="ECO:0000313" key="1">
    <source>
        <dbReference type="EMBL" id="ADG70083.1"/>
    </source>
</evidence>
<dbReference type="EMBL" id="CP001745">
    <property type="protein sequence ID" value="ADG70083.1"/>
    <property type="molecule type" value="Genomic_DNA"/>
</dbReference>
<proteinExistence type="predicted"/>
<keyword evidence="2" id="KW-1185">Reference proteome</keyword>
<dbReference type="HOGENOM" id="CLU_3028349_0_0_0"/>
<keyword evidence="1" id="KW-0614">Plasmid</keyword>
<organism evidence="1 2">
    <name type="scientific">Planctopirus limnophila (strain ATCC 43296 / DSM 3776 / IFAM 1008 / Mu 290)</name>
    <name type="common">Planctomyces limnophilus</name>
    <dbReference type="NCBI Taxonomy" id="521674"/>
    <lineage>
        <taxon>Bacteria</taxon>
        <taxon>Pseudomonadati</taxon>
        <taxon>Planctomycetota</taxon>
        <taxon>Planctomycetia</taxon>
        <taxon>Planctomycetales</taxon>
        <taxon>Planctomycetaceae</taxon>
        <taxon>Planctopirus</taxon>
    </lineage>
</organism>
<geneLocation type="plasmid" evidence="1 2">
    <name>pPLIM01</name>
</geneLocation>
<dbReference type="Proteomes" id="UP000002220">
    <property type="component" value="Plasmid pPLIM01"/>
</dbReference>
<name>D5SZG3_PLAL2</name>
<evidence type="ECO:0000313" key="2">
    <source>
        <dbReference type="Proteomes" id="UP000002220"/>
    </source>
</evidence>
<protein>
    <submittedName>
        <fullName evidence="1">Uncharacterized protein</fullName>
    </submittedName>
</protein>
<gene>
    <name evidence="1" type="ordered locus">Plim_4276</name>
</gene>
<dbReference type="AlphaFoldDB" id="D5SZG3"/>